<evidence type="ECO:0000313" key="2">
    <source>
        <dbReference type="Proteomes" id="UP000076925"/>
    </source>
</evidence>
<evidence type="ECO:0000313" key="1">
    <source>
        <dbReference type="EMBL" id="KYC39498.1"/>
    </source>
</evidence>
<name>A0A139X490_9CYAN</name>
<reference evidence="1 2" key="1">
    <citation type="journal article" date="2013" name="Genome Biol. Evol.">
        <title>Genomes of Stigonematalean cyanobacteria (subsection V) and the evolution of oxygenic photosynthesis from prokaryotes to plastids.</title>
        <authorList>
            <person name="Dagan T."/>
            <person name="Roettger M."/>
            <person name="Stucken K."/>
            <person name="Landan G."/>
            <person name="Koch R."/>
            <person name="Major P."/>
            <person name="Gould S.B."/>
            <person name="Goremykin V.V."/>
            <person name="Rippka R."/>
            <person name="Tandeau de Marsac N."/>
            <person name="Gugger M."/>
            <person name="Lockhart P.J."/>
            <person name="Allen J.F."/>
            <person name="Brune I."/>
            <person name="Maus I."/>
            <person name="Puhler A."/>
            <person name="Martin W.F."/>
        </authorList>
    </citation>
    <scope>NUCLEOTIDE SEQUENCE [LARGE SCALE GENOMIC DNA]</scope>
    <source>
        <strain evidence="1 2">PCC 7110</strain>
    </source>
</reference>
<dbReference type="RefSeq" id="WP_017747274.1">
    <property type="nucleotide sequence ID" value="NZ_KQ976354.1"/>
</dbReference>
<keyword evidence="2" id="KW-1185">Reference proteome</keyword>
<dbReference type="OrthoDB" id="489097at2"/>
<dbReference type="AlphaFoldDB" id="A0A139X490"/>
<evidence type="ECO:0008006" key="3">
    <source>
        <dbReference type="Google" id="ProtNLM"/>
    </source>
</evidence>
<sequence>MSDKEAVLELVKRLPTTISLREIVRKIEFIAAVKEGLDEIDRGQGISVESVEQMMAEWTTM</sequence>
<proteinExistence type="predicted"/>
<gene>
    <name evidence="1" type="ORF">WA1_32820</name>
</gene>
<comment type="caution">
    <text evidence="1">The sequence shown here is derived from an EMBL/GenBank/DDBJ whole genome shotgun (WGS) entry which is preliminary data.</text>
</comment>
<accession>A0A139X490</accession>
<organism evidence="1 2">
    <name type="scientific">Scytonema hofmannii PCC 7110</name>
    <dbReference type="NCBI Taxonomy" id="128403"/>
    <lineage>
        <taxon>Bacteria</taxon>
        <taxon>Bacillati</taxon>
        <taxon>Cyanobacteriota</taxon>
        <taxon>Cyanophyceae</taxon>
        <taxon>Nostocales</taxon>
        <taxon>Scytonemataceae</taxon>
        <taxon>Scytonema</taxon>
    </lineage>
</organism>
<protein>
    <recommendedName>
        <fullName evidence="3">Prevent-host-death family protein</fullName>
    </recommendedName>
</protein>
<dbReference type="EMBL" id="ANNX02000035">
    <property type="protein sequence ID" value="KYC39498.1"/>
    <property type="molecule type" value="Genomic_DNA"/>
</dbReference>
<dbReference type="Proteomes" id="UP000076925">
    <property type="component" value="Unassembled WGS sequence"/>
</dbReference>